<comment type="subcellular location">
    <subcellularLocation>
        <location evidence="1">Membrane</location>
        <topology evidence="1">Multi-pass membrane protein</topology>
    </subcellularLocation>
</comment>
<dbReference type="SUPFAM" id="SSF103473">
    <property type="entry name" value="MFS general substrate transporter"/>
    <property type="match status" value="1"/>
</dbReference>
<feature type="transmembrane region" description="Helical" evidence="4">
    <location>
        <begin position="193"/>
        <end position="216"/>
    </location>
</feature>
<evidence type="ECO:0000256" key="1">
    <source>
        <dbReference type="ARBA" id="ARBA00004141"/>
    </source>
</evidence>
<dbReference type="AlphaFoldDB" id="A0A8H7W1J1"/>
<name>A0A8H7W1J1_9HELO</name>
<evidence type="ECO:0000256" key="3">
    <source>
        <dbReference type="SAM" id="MobiDB-lite"/>
    </source>
</evidence>
<keyword evidence="7" id="KW-1185">Reference proteome</keyword>
<comment type="similarity">
    <text evidence="2">Belongs to the major facilitator superfamily. Monocarboxylate porter (TC 2.A.1.13) family.</text>
</comment>
<dbReference type="OrthoDB" id="410267at2759"/>
<evidence type="ECO:0000313" key="7">
    <source>
        <dbReference type="Proteomes" id="UP000664132"/>
    </source>
</evidence>
<dbReference type="PROSITE" id="PS50850">
    <property type="entry name" value="MFS"/>
    <property type="match status" value="1"/>
</dbReference>
<dbReference type="InterPro" id="IPR036259">
    <property type="entry name" value="MFS_trans_sf"/>
</dbReference>
<dbReference type="Pfam" id="PF07690">
    <property type="entry name" value="MFS_1"/>
    <property type="match status" value="1"/>
</dbReference>
<feature type="transmembrane region" description="Helical" evidence="4">
    <location>
        <begin position="253"/>
        <end position="273"/>
    </location>
</feature>
<feature type="transmembrane region" description="Helical" evidence="4">
    <location>
        <begin position="426"/>
        <end position="444"/>
    </location>
</feature>
<keyword evidence="4" id="KW-0812">Transmembrane</keyword>
<dbReference type="CDD" id="cd17352">
    <property type="entry name" value="MFS_MCT_SLC16"/>
    <property type="match status" value="1"/>
</dbReference>
<reference evidence="6" key="1">
    <citation type="submission" date="2021-02" db="EMBL/GenBank/DDBJ databases">
        <title>Genome sequence Cadophora malorum strain M34.</title>
        <authorList>
            <person name="Stefanovic E."/>
            <person name="Vu D."/>
            <person name="Scully C."/>
            <person name="Dijksterhuis J."/>
            <person name="Roader J."/>
            <person name="Houbraken J."/>
        </authorList>
    </citation>
    <scope>NUCLEOTIDE SEQUENCE</scope>
    <source>
        <strain evidence="6">M34</strain>
    </source>
</reference>
<gene>
    <name evidence="6" type="ORF">IFR04_015150</name>
</gene>
<feature type="transmembrane region" description="Helical" evidence="4">
    <location>
        <begin position="223"/>
        <end position="241"/>
    </location>
</feature>
<dbReference type="Gene3D" id="1.20.1250.20">
    <property type="entry name" value="MFS general substrate transporter like domains"/>
    <property type="match status" value="2"/>
</dbReference>
<dbReference type="InterPro" id="IPR050327">
    <property type="entry name" value="Proton-linked_MCT"/>
</dbReference>
<feature type="transmembrane region" description="Helical" evidence="4">
    <location>
        <begin position="391"/>
        <end position="414"/>
    </location>
</feature>
<dbReference type="PANTHER" id="PTHR11360">
    <property type="entry name" value="MONOCARBOXYLATE TRANSPORTER"/>
    <property type="match status" value="1"/>
</dbReference>
<protein>
    <recommendedName>
        <fullName evidence="5">Major facilitator superfamily (MFS) profile domain-containing protein</fullName>
    </recommendedName>
</protein>
<evidence type="ECO:0000256" key="4">
    <source>
        <dbReference type="SAM" id="Phobius"/>
    </source>
</evidence>
<dbReference type="InterPro" id="IPR011701">
    <property type="entry name" value="MFS"/>
</dbReference>
<feature type="transmembrane region" description="Helical" evidence="4">
    <location>
        <begin position="164"/>
        <end position="187"/>
    </location>
</feature>
<feature type="transmembrane region" description="Helical" evidence="4">
    <location>
        <begin position="294"/>
        <end position="315"/>
    </location>
</feature>
<dbReference type="EMBL" id="JAFJYH010000446">
    <property type="protein sequence ID" value="KAG4411717.1"/>
    <property type="molecule type" value="Genomic_DNA"/>
</dbReference>
<proteinExistence type="inferred from homology"/>
<dbReference type="PANTHER" id="PTHR11360:SF177">
    <property type="entry name" value="RIBOFLAVIN TRANSPORTER MCH5"/>
    <property type="match status" value="1"/>
</dbReference>
<evidence type="ECO:0000259" key="5">
    <source>
        <dbReference type="PROSITE" id="PS50850"/>
    </source>
</evidence>
<comment type="caution">
    <text evidence="6">The sequence shown here is derived from an EMBL/GenBank/DDBJ whole genome shotgun (WGS) entry which is preliminary data.</text>
</comment>
<sequence>MQGEGTFGAEASCCTKHQPSQNESPSATPPLHDLEKTGVNDADPSITGPTVIEAASTPADDETGIFEKTNAPASDNSSDTDEEKDDFPEGGLRAWLVVLGSFCGSFSVFGIINSTAVLLEYFSHHQLQDNDESQIGWIFGLALFLTFFCGAPIGPIFDSYGPRALIFCGSVLLVASMFLLGLCTQYWHFIMVYSVLNGIGGCLINTPCIASIGHFFLAKRGNATGIAMTAGSIGGIIFPLMLQRLFPRVGFAWATRILGFILVFLLLLANLLVRSRLPRKPMASFKSVSPEFSLFYKDMPFALVSLGIFLMEWGIFVPLTYITSYATSHGQSSSFGFQIIAILNAGSFFGRFFAGLVADMIGRMNTLILSIALCIIACLALWLPAGNSTAMLIVFAIIFGFVSGSNLSLSPVCVGQLCKTEHYGRYFATCWMFVAFGTLTALPIGGKILTLMDGDYTGLIIFAAASYLGAALCLIGARVLKVGWKLNVIY</sequence>
<feature type="transmembrane region" description="Helical" evidence="4">
    <location>
        <begin position="456"/>
        <end position="480"/>
    </location>
</feature>
<feature type="region of interest" description="Disordered" evidence="3">
    <location>
        <begin position="1"/>
        <end position="86"/>
    </location>
</feature>
<evidence type="ECO:0000313" key="6">
    <source>
        <dbReference type="EMBL" id="KAG4411717.1"/>
    </source>
</evidence>
<evidence type="ECO:0000256" key="2">
    <source>
        <dbReference type="ARBA" id="ARBA00006727"/>
    </source>
</evidence>
<keyword evidence="4" id="KW-1133">Transmembrane helix</keyword>
<accession>A0A8H7W1J1</accession>
<dbReference type="GO" id="GO:0022857">
    <property type="term" value="F:transmembrane transporter activity"/>
    <property type="evidence" value="ECO:0007669"/>
    <property type="project" value="InterPro"/>
</dbReference>
<feature type="domain" description="Major facilitator superfamily (MFS) profile" evidence="5">
    <location>
        <begin position="93"/>
        <end position="481"/>
    </location>
</feature>
<dbReference type="Proteomes" id="UP000664132">
    <property type="component" value="Unassembled WGS sequence"/>
</dbReference>
<organism evidence="6 7">
    <name type="scientific">Cadophora malorum</name>
    <dbReference type="NCBI Taxonomy" id="108018"/>
    <lineage>
        <taxon>Eukaryota</taxon>
        <taxon>Fungi</taxon>
        <taxon>Dikarya</taxon>
        <taxon>Ascomycota</taxon>
        <taxon>Pezizomycotina</taxon>
        <taxon>Leotiomycetes</taxon>
        <taxon>Helotiales</taxon>
        <taxon>Ploettnerulaceae</taxon>
        <taxon>Cadophora</taxon>
    </lineage>
</organism>
<keyword evidence="4" id="KW-0472">Membrane</keyword>
<feature type="transmembrane region" description="Helical" evidence="4">
    <location>
        <begin position="94"/>
        <end position="115"/>
    </location>
</feature>
<feature type="transmembrane region" description="Helical" evidence="4">
    <location>
        <begin position="335"/>
        <end position="354"/>
    </location>
</feature>
<feature type="transmembrane region" description="Helical" evidence="4">
    <location>
        <begin position="135"/>
        <end position="157"/>
    </location>
</feature>
<feature type="transmembrane region" description="Helical" evidence="4">
    <location>
        <begin position="366"/>
        <end position="385"/>
    </location>
</feature>
<feature type="compositionally biased region" description="Polar residues" evidence="3">
    <location>
        <begin position="15"/>
        <end position="26"/>
    </location>
</feature>
<dbReference type="GO" id="GO:0016020">
    <property type="term" value="C:membrane"/>
    <property type="evidence" value="ECO:0007669"/>
    <property type="project" value="UniProtKB-SubCell"/>
</dbReference>
<dbReference type="InterPro" id="IPR020846">
    <property type="entry name" value="MFS_dom"/>
</dbReference>